<evidence type="ECO:0000313" key="1">
    <source>
        <dbReference type="EMBL" id="KRY53733.1"/>
    </source>
</evidence>
<comment type="caution">
    <text evidence="1">The sequence shown here is derived from an EMBL/GenBank/DDBJ whole genome shotgun (WGS) entry which is preliminary data.</text>
</comment>
<keyword evidence="2" id="KW-1185">Reference proteome</keyword>
<proteinExistence type="predicted"/>
<dbReference type="OrthoDB" id="10047996at2759"/>
<gene>
    <name evidence="1" type="ORF">T03_5398</name>
</gene>
<dbReference type="STRING" id="45882.A0A0V1CWM9"/>
<dbReference type="Proteomes" id="UP000054653">
    <property type="component" value="Unassembled WGS sequence"/>
</dbReference>
<accession>A0A0V1CWM9</accession>
<evidence type="ECO:0008006" key="3">
    <source>
        <dbReference type="Google" id="ProtNLM"/>
    </source>
</evidence>
<sequence length="464" mass="52221">MPISVVHHHHHHPAYHCSSTVTRSQQIKKPQFKWSTAALFSLYKALFIIIDCNKTPNCYRSSANVNSSTCLLPSSRPVFLLLVFCSVTVMSRAQADTMHLQEHQASSSPPSSSSSFTFSSSPLSLHSGRISDNPLLSFSSTMVSTQQCKLFDRRRVVELCSVGPRLRLQQLRHLHWNGAADLCSSDQQADVPLYQLFQLNVFNEKDITDMLNQSTRLAHLSDDTLDCLLAQANSNGCRLCYDRLFGRFRLVDRVFGRFTDLLQVSLNCQPTNQDQFSPVTTCKDCQIWYKRWLLVTFSGIWRRPPCPLWCHLVELACPHMSVRRRSDYAGLPSFRCTDPISAAKLDDESNSDCINPCDVIADWPGIPSSSFCNNRKTLHPMTLLSREQSAGKETTPSSGVRNKSNLLTMLIAILCSQVLKEAMAQRLLSTPTDEIHLIGVGAPWSVAERKIKLLHADFTLKFVK</sequence>
<dbReference type="AlphaFoldDB" id="A0A0V1CWM9"/>
<reference evidence="1 2" key="1">
    <citation type="submission" date="2015-01" db="EMBL/GenBank/DDBJ databases">
        <title>Evolution of Trichinella species and genotypes.</title>
        <authorList>
            <person name="Korhonen P.K."/>
            <person name="Edoardo P."/>
            <person name="Giuseppe L.R."/>
            <person name="Gasser R.B."/>
        </authorList>
    </citation>
    <scope>NUCLEOTIDE SEQUENCE [LARGE SCALE GENOMIC DNA]</scope>
    <source>
        <strain evidence="1">ISS120</strain>
    </source>
</reference>
<dbReference type="EMBL" id="JYDI01000081">
    <property type="protein sequence ID" value="KRY53733.1"/>
    <property type="molecule type" value="Genomic_DNA"/>
</dbReference>
<feature type="non-terminal residue" evidence="1">
    <location>
        <position position="464"/>
    </location>
</feature>
<protein>
    <recommendedName>
        <fullName evidence="3">Transmembrane protein</fullName>
    </recommendedName>
</protein>
<organism evidence="1 2">
    <name type="scientific">Trichinella britovi</name>
    <name type="common">Parasitic roundworm</name>
    <dbReference type="NCBI Taxonomy" id="45882"/>
    <lineage>
        <taxon>Eukaryota</taxon>
        <taxon>Metazoa</taxon>
        <taxon>Ecdysozoa</taxon>
        <taxon>Nematoda</taxon>
        <taxon>Enoplea</taxon>
        <taxon>Dorylaimia</taxon>
        <taxon>Trichinellida</taxon>
        <taxon>Trichinellidae</taxon>
        <taxon>Trichinella</taxon>
    </lineage>
</organism>
<evidence type="ECO:0000313" key="2">
    <source>
        <dbReference type="Proteomes" id="UP000054653"/>
    </source>
</evidence>
<name>A0A0V1CWM9_TRIBR</name>